<dbReference type="AlphaFoldDB" id="A0A0R1U7Z9"/>
<dbReference type="Gene3D" id="3.40.50.1360">
    <property type="match status" value="1"/>
</dbReference>
<dbReference type="InterPro" id="IPR051054">
    <property type="entry name" value="SorC_transcr_regulators"/>
</dbReference>
<dbReference type="SUPFAM" id="SSF100950">
    <property type="entry name" value="NagB/RpiA/CoA transferase-like"/>
    <property type="match status" value="1"/>
</dbReference>
<comment type="similarity">
    <text evidence="1">Belongs to the SorC transcriptional regulatory family.</text>
</comment>
<evidence type="ECO:0000256" key="1">
    <source>
        <dbReference type="ARBA" id="ARBA00010466"/>
    </source>
</evidence>
<evidence type="ECO:0000256" key="3">
    <source>
        <dbReference type="ARBA" id="ARBA00023125"/>
    </source>
</evidence>
<dbReference type="EMBL" id="AZFK01000047">
    <property type="protein sequence ID" value="KRL89385.1"/>
    <property type="molecule type" value="Genomic_DNA"/>
</dbReference>
<evidence type="ECO:0000256" key="4">
    <source>
        <dbReference type="ARBA" id="ARBA00023163"/>
    </source>
</evidence>
<dbReference type="GO" id="GO:0003677">
    <property type="term" value="F:DNA binding"/>
    <property type="evidence" value="ECO:0007669"/>
    <property type="project" value="UniProtKB-KW"/>
</dbReference>
<name>A0A0R1U7Z9_9LACO</name>
<keyword evidence="2" id="KW-0805">Transcription regulation</keyword>
<keyword evidence="4" id="KW-0804">Transcription</keyword>
<evidence type="ECO:0000313" key="7">
    <source>
        <dbReference type="Proteomes" id="UP000050816"/>
    </source>
</evidence>
<dbReference type="InterPro" id="IPR037171">
    <property type="entry name" value="NagB/RpiA_transferase-like"/>
</dbReference>
<keyword evidence="3" id="KW-0238">DNA-binding</keyword>
<protein>
    <submittedName>
        <fullName evidence="6">Citrate lyase regulator</fullName>
    </submittedName>
</protein>
<reference evidence="6 7" key="1">
    <citation type="journal article" date="2015" name="Genome Announc.">
        <title>Expanding the biotechnology potential of lactobacilli through comparative genomics of 213 strains and associated genera.</title>
        <authorList>
            <person name="Sun Z."/>
            <person name="Harris H.M."/>
            <person name="McCann A."/>
            <person name="Guo C."/>
            <person name="Argimon S."/>
            <person name="Zhang W."/>
            <person name="Yang X."/>
            <person name="Jeffery I.B."/>
            <person name="Cooney J.C."/>
            <person name="Kagawa T.F."/>
            <person name="Liu W."/>
            <person name="Song Y."/>
            <person name="Salvetti E."/>
            <person name="Wrobel A."/>
            <person name="Rasinkangas P."/>
            <person name="Parkhill J."/>
            <person name="Rea M.C."/>
            <person name="O'Sullivan O."/>
            <person name="Ritari J."/>
            <person name="Douillard F.P."/>
            <person name="Paul Ross R."/>
            <person name="Yang R."/>
            <person name="Briner A.E."/>
            <person name="Felis G.E."/>
            <person name="de Vos W.M."/>
            <person name="Barrangou R."/>
            <person name="Klaenhammer T.R."/>
            <person name="Caufield P.W."/>
            <person name="Cui Y."/>
            <person name="Zhang H."/>
            <person name="O'Toole P.W."/>
        </authorList>
    </citation>
    <scope>NUCLEOTIDE SEQUENCE [LARGE SCALE GENOMIC DNA]</scope>
    <source>
        <strain evidence="6 7">DSM 15946</strain>
    </source>
</reference>
<dbReference type="PATRIC" id="fig|1423760.3.peg.1795"/>
<evidence type="ECO:0000259" key="5">
    <source>
        <dbReference type="Pfam" id="PF04198"/>
    </source>
</evidence>
<evidence type="ECO:0000256" key="2">
    <source>
        <dbReference type="ARBA" id="ARBA00023015"/>
    </source>
</evidence>
<dbReference type="InterPro" id="IPR007324">
    <property type="entry name" value="Sugar-bd_dom_put"/>
</dbReference>
<dbReference type="PANTHER" id="PTHR34294">
    <property type="entry name" value="TRANSCRIPTIONAL REGULATOR-RELATED"/>
    <property type="match status" value="1"/>
</dbReference>
<comment type="caution">
    <text evidence="6">The sequence shown here is derived from an EMBL/GenBank/DDBJ whole genome shotgun (WGS) entry which is preliminary data.</text>
</comment>
<dbReference type="GO" id="GO:0030246">
    <property type="term" value="F:carbohydrate binding"/>
    <property type="evidence" value="ECO:0007669"/>
    <property type="project" value="InterPro"/>
</dbReference>
<keyword evidence="6" id="KW-0456">Lyase</keyword>
<sequence length="314" mass="35528">MMDAQHVHLLGQLAQDYYFSKMPINKMVEKYSLSRYLILKYLDEALASGIVEITVHSNYERSVELEQQLKQHFKIQQLYVIKDPENIGTRDDRVAAFAAIQAQALIKQCQIVGLSWGETIYDVISHFAKSERDDLTFVQFIGENMRYHSSTGSMRMTQWAATKYDAHYYTIPGPLYIINDAVRQGFIEEPSIKQTLEVAKQAQLLICGLGTEESIDSMPLWRAHKASIFPNVDPAQVAGMIYGRPYDINGHFLNKADDKTVGMALSDIQKIPRRFGVVQGKAKFKAALGALRGELFTDLVMSEAIALRVLNELN</sequence>
<organism evidence="6 7">
    <name type="scientific">Limosilactobacillus ingluviei DSM 15946</name>
    <dbReference type="NCBI Taxonomy" id="1423760"/>
    <lineage>
        <taxon>Bacteria</taxon>
        <taxon>Bacillati</taxon>
        <taxon>Bacillota</taxon>
        <taxon>Bacilli</taxon>
        <taxon>Lactobacillales</taxon>
        <taxon>Lactobacillaceae</taxon>
        <taxon>Limosilactobacillus</taxon>
    </lineage>
</organism>
<proteinExistence type="inferred from homology"/>
<evidence type="ECO:0000313" key="6">
    <source>
        <dbReference type="EMBL" id="KRL89385.1"/>
    </source>
</evidence>
<dbReference type="Pfam" id="PF04198">
    <property type="entry name" value="Sugar-bind"/>
    <property type="match status" value="1"/>
</dbReference>
<dbReference type="Proteomes" id="UP000050816">
    <property type="component" value="Unassembled WGS sequence"/>
</dbReference>
<dbReference type="GO" id="GO:0016829">
    <property type="term" value="F:lyase activity"/>
    <property type="evidence" value="ECO:0007669"/>
    <property type="project" value="UniProtKB-KW"/>
</dbReference>
<dbReference type="PANTHER" id="PTHR34294:SF1">
    <property type="entry name" value="TRANSCRIPTIONAL REGULATOR LSRR"/>
    <property type="match status" value="1"/>
</dbReference>
<accession>A0A0R1U7Z9</accession>
<feature type="domain" description="Sugar-binding" evidence="5">
    <location>
        <begin position="58"/>
        <end position="311"/>
    </location>
</feature>
<gene>
    <name evidence="6" type="ORF">FC43_GL001719</name>
</gene>